<dbReference type="Gene3D" id="3.30.460.10">
    <property type="entry name" value="Beta Polymerase, domain 2"/>
    <property type="match status" value="1"/>
</dbReference>
<evidence type="ECO:0000313" key="3">
    <source>
        <dbReference type="Proteomes" id="UP000800093"/>
    </source>
</evidence>
<evidence type="ECO:0000313" key="2">
    <source>
        <dbReference type="EMBL" id="KAF2265403.1"/>
    </source>
</evidence>
<dbReference type="AlphaFoldDB" id="A0A9P4KB50"/>
<proteinExistence type="predicted"/>
<gene>
    <name evidence="2" type="ORF">CC78DRAFT_579379</name>
</gene>
<keyword evidence="3" id="KW-1185">Reference proteome</keyword>
<comment type="caution">
    <text evidence="2">The sequence shown here is derived from an EMBL/GenBank/DDBJ whole genome shotgun (WGS) entry which is preliminary data.</text>
</comment>
<dbReference type="SUPFAM" id="SSF81301">
    <property type="entry name" value="Nucleotidyltransferase"/>
    <property type="match status" value="1"/>
</dbReference>
<dbReference type="InterPro" id="IPR043519">
    <property type="entry name" value="NT_sf"/>
</dbReference>
<reference evidence="3" key="1">
    <citation type="journal article" date="2020" name="Stud. Mycol.">
        <title>101 Dothideomycetes genomes: A test case for predicting lifestyles and emergence of pathogens.</title>
        <authorList>
            <person name="Haridas S."/>
            <person name="Albert R."/>
            <person name="Binder M."/>
            <person name="Bloem J."/>
            <person name="LaButti K."/>
            <person name="Salamov A."/>
            <person name="Andreopoulos B."/>
            <person name="Baker S."/>
            <person name="Barry K."/>
            <person name="Bills G."/>
            <person name="Bluhm B."/>
            <person name="Cannon C."/>
            <person name="Castanera R."/>
            <person name="Culley D."/>
            <person name="Daum C."/>
            <person name="Ezra D."/>
            <person name="Gonzalez J."/>
            <person name="Henrissat B."/>
            <person name="Kuo A."/>
            <person name="Liang C."/>
            <person name="Lipzen A."/>
            <person name="Lutzoni F."/>
            <person name="Magnuson J."/>
            <person name="Mondo S."/>
            <person name="Nolan M."/>
            <person name="Ohm R."/>
            <person name="Pangilinan J."/>
            <person name="Park H.-J."/>
            <person name="Ramirez L."/>
            <person name="Alfaro M."/>
            <person name="Sun H."/>
            <person name="Tritt A."/>
            <person name="Yoshinaga Y."/>
            <person name="Zwiers L.-H."/>
            <person name="Turgeon B."/>
            <person name="Goodwin S."/>
            <person name="Spatafora J."/>
            <person name="Crous P."/>
            <person name="Grigoriev I."/>
        </authorList>
    </citation>
    <scope>NUCLEOTIDE SEQUENCE [LARGE SCALE GENOMIC DNA]</scope>
    <source>
        <strain evidence="3">CBS 304.66</strain>
    </source>
</reference>
<feature type="compositionally biased region" description="Basic and acidic residues" evidence="1">
    <location>
        <begin position="57"/>
        <end position="87"/>
    </location>
</feature>
<sequence length="320" mass="37284">MNATGNASPRDEKVLTRDEEVPRCVENVLKNYEKSDTRLYEELMKLTMKECEELLKNINRETKNKDKNEKDIREKDRNEEENNEKGIKTVVQGRTKKYDSLKEKLKDLEEDRNKDPEEHKYKDLEEGDWLKDRLTKLEKNSNKIPKFRDWVSEGHDIYKHPEMGDLAGVRIGLYFPDEIVEAVNEIKKRFDVEYFFGMVMGGRNVTKGKNLDICKHLDGQWRNRNNNPWKNYGYKPVEIQVGTVVTQFGPRCNTTSSTKNPDNIRSMLTMERMMDAINGLAITTDVLLKELTGNMEEAKKEASRQLFTDGADFLNCLQSA</sequence>
<accession>A0A9P4KB50</accession>
<protein>
    <submittedName>
        <fullName evidence="2">Uncharacterized protein</fullName>
    </submittedName>
</protein>
<organism evidence="2 3">
    <name type="scientific">Lojkania enalia</name>
    <dbReference type="NCBI Taxonomy" id="147567"/>
    <lineage>
        <taxon>Eukaryota</taxon>
        <taxon>Fungi</taxon>
        <taxon>Dikarya</taxon>
        <taxon>Ascomycota</taxon>
        <taxon>Pezizomycotina</taxon>
        <taxon>Dothideomycetes</taxon>
        <taxon>Pleosporomycetidae</taxon>
        <taxon>Pleosporales</taxon>
        <taxon>Pleosporales incertae sedis</taxon>
        <taxon>Lojkania</taxon>
    </lineage>
</organism>
<feature type="region of interest" description="Disordered" evidence="1">
    <location>
        <begin position="57"/>
        <end position="89"/>
    </location>
</feature>
<dbReference type="Proteomes" id="UP000800093">
    <property type="component" value="Unassembled WGS sequence"/>
</dbReference>
<name>A0A9P4KB50_9PLEO</name>
<evidence type="ECO:0000256" key="1">
    <source>
        <dbReference type="SAM" id="MobiDB-lite"/>
    </source>
</evidence>
<dbReference type="OrthoDB" id="4719016at2759"/>
<dbReference type="EMBL" id="ML986607">
    <property type="protein sequence ID" value="KAF2265403.1"/>
    <property type="molecule type" value="Genomic_DNA"/>
</dbReference>